<keyword evidence="1 2" id="KW-0732">Signal</keyword>
<reference evidence="4 5" key="1">
    <citation type="submission" date="2020-07" db="EMBL/GenBank/DDBJ databases">
        <title>Complete genome sequence of Chitinibacter sp. 2T18.</title>
        <authorList>
            <person name="Bae J.-W."/>
            <person name="Choi J.-W."/>
        </authorList>
    </citation>
    <scope>NUCLEOTIDE SEQUENCE [LARGE SCALE GENOMIC DNA]</scope>
    <source>
        <strain evidence="4 5">2T18</strain>
    </source>
</reference>
<sequence>MRIKLFASLLIGASAANAFAEQITLTLQEYPPYMGEKLAYKGLLTRVVVAAFEQQKISVKLESVPNNRAIEGVRLGYYEGGFGWAKNPEREKDLVYSDPVLSLRMVFCLQKGRVIEWKKLNDLAPYKIGVTAGNFYSDDFDKLVKSGVLKTDVSNSDVANFKKLGAGYIDVFPIDAEVGPYVMAKNLSAGEQNKLTCQNQAYWNAPLHVVFDRKNPKAERWASQFNAGLRALSESGQLPRLIESTRREINQAN</sequence>
<evidence type="ECO:0000313" key="4">
    <source>
        <dbReference type="EMBL" id="QLG87429.1"/>
    </source>
</evidence>
<dbReference type="EMBL" id="CP058627">
    <property type="protein sequence ID" value="QLG87429.1"/>
    <property type="molecule type" value="Genomic_DNA"/>
</dbReference>
<dbReference type="PANTHER" id="PTHR35936">
    <property type="entry name" value="MEMBRANE-BOUND LYTIC MUREIN TRANSGLYCOSYLASE F"/>
    <property type="match status" value="1"/>
</dbReference>
<dbReference type="Proteomes" id="UP000509597">
    <property type="component" value="Chromosome"/>
</dbReference>
<name>A0A7H9BFM5_9NEIS</name>
<dbReference type="KEGG" id="chiz:HQ393_03715"/>
<dbReference type="SUPFAM" id="SSF53850">
    <property type="entry name" value="Periplasmic binding protein-like II"/>
    <property type="match status" value="1"/>
</dbReference>
<evidence type="ECO:0000256" key="1">
    <source>
        <dbReference type="ARBA" id="ARBA00022729"/>
    </source>
</evidence>
<dbReference type="PANTHER" id="PTHR35936:SF25">
    <property type="entry name" value="ABC TRANSPORTER SUBSTRATE-BINDING PROTEIN"/>
    <property type="match status" value="1"/>
</dbReference>
<dbReference type="RefSeq" id="WP_179357512.1">
    <property type="nucleotide sequence ID" value="NZ_CP058627.1"/>
</dbReference>
<evidence type="ECO:0000256" key="2">
    <source>
        <dbReference type="SAM" id="SignalP"/>
    </source>
</evidence>
<gene>
    <name evidence="4" type="ORF">HQ393_03715</name>
</gene>
<feature type="signal peptide" evidence="2">
    <location>
        <begin position="1"/>
        <end position="20"/>
    </location>
</feature>
<accession>A0A7H9BFM5</accession>
<evidence type="ECO:0000313" key="5">
    <source>
        <dbReference type="Proteomes" id="UP000509597"/>
    </source>
</evidence>
<feature type="domain" description="Solute-binding protein family 3/N-terminal" evidence="3">
    <location>
        <begin position="26"/>
        <end position="243"/>
    </location>
</feature>
<protein>
    <submittedName>
        <fullName evidence="4">Transporter substrate-binding domain-containing protein</fullName>
    </submittedName>
</protein>
<dbReference type="Pfam" id="PF00497">
    <property type="entry name" value="SBP_bac_3"/>
    <property type="match status" value="1"/>
</dbReference>
<dbReference type="Gene3D" id="3.40.190.10">
    <property type="entry name" value="Periplasmic binding protein-like II"/>
    <property type="match status" value="2"/>
</dbReference>
<dbReference type="InterPro" id="IPR001638">
    <property type="entry name" value="Solute-binding_3/MltF_N"/>
</dbReference>
<organism evidence="4 5">
    <name type="scientific">Chitinibacter bivalviorum</name>
    <dbReference type="NCBI Taxonomy" id="2739434"/>
    <lineage>
        <taxon>Bacteria</taxon>
        <taxon>Pseudomonadati</taxon>
        <taxon>Pseudomonadota</taxon>
        <taxon>Betaproteobacteria</taxon>
        <taxon>Neisseriales</taxon>
        <taxon>Chitinibacteraceae</taxon>
        <taxon>Chitinibacter</taxon>
    </lineage>
</organism>
<keyword evidence="5" id="KW-1185">Reference proteome</keyword>
<evidence type="ECO:0000259" key="3">
    <source>
        <dbReference type="Pfam" id="PF00497"/>
    </source>
</evidence>
<feature type="chain" id="PRO_5028934543" evidence="2">
    <location>
        <begin position="21"/>
        <end position="253"/>
    </location>
</feature>
<proteinExistence type="predicted"/>
<dbReference type="AlphaFoldDB" id="A0A7H9BFM5"/>